<comment type="caution">
    <text evidence="5">The sequence shown here is derived from an EMBL/GenBank/DDBJ whole genome shotgun (WGS) entry which is preliminary data.</text>
</comment>
<dbReference type="EMBL" id="JBHUMM010000001">
    <property type="protein sequence ID" value="MFD2670177.1"/>
    <property type="molecule type" value="Genomic_DNA"/>
</dbReference>
<dbReference type="PANTHER" id="PTHR43537">
    <property type="entry name" value="TRANSCRIPTIONAL REGULATOR, GNTR FAMILY"/>
    <property type="match status" value="1"/>
</dbReference>
<dbReference type="Gene3D" id="1.20.120.530">
    <property type="entry name" value="GntR ligand-binding domain-like"/>
    <property type="match status" value="1"/>
</dbReference>
<dbReference type="PROSITE" id="PS50949">
    <property type="entry name" value="HTH_GNTR"/>
    <property type="match status" value="1"/>
</dbReference>
<accession>A0ABW5R588</accession>
<dbReference type="InterPro" id="IPR036388">
    <property type="entry name" value="WH-like_DNA-bd_sf"/>
</dbReference>
<dbReference type="InterPro" id="IPR008920">
    <property type="entry name" value="TF_FadR/GntR_C"/>
</dbReference>
<dbReference type="SMART" id="SM00345">
    <property type="entry name" value="HTH_GNTR"/>
    <property type="match status" value="1"/>
</dbReference>
<sequence>MDSENASSKVYKMIEGKILTREWLPGTKITSENNMATELNVSRVSVREAIEKLVGLGVLVKKRGEGTYINELAPSNYLNNLLPMIMLDTDGLIDIIEFRMMVEEGMARQFAEKATDEELAVLKQCFHKMKDQPNNPKAFYEADFEFHMTIAQGSKNPLIMKVMKLMTELLIHHQKVVHDMLGPEGGVRDHQRLIEAFEEKDGDMAALLMRKHLARTLQEIREKL</sequence>
<evidence type="ECO:0000313" key="5">
    <source>
        <dbReference type="EMBL" id="MFD2670177.1"/>
    </source>
</evidence>
<organism evidence="5 6">
    <name type="scientific">Marinicrinis sediminis</name>
    <dbReference type="NCBI Taxonomy" id="1652465"/>
    <lineage>
        <taxon>Bacteria</taxon>
        <taxon>Bacillati</taxon>
        <taxon>Bacillota</taxon>
        <taxon>Bacilli</taxon>
        <taxon>Bacillales</taxon>
        <taxon>Paenibacillaceae</taxon>
    </lineage>
</organism>
<keyword evidence="6" id="KW-1185">Reference proteome</keyword>
<dbReference type="RefSeq" id="WP_379927515.1">
    <property type="nucleotide sequence ID" value="NZ_JBHUMM010000001.1"/>
</dbReference>
<dbReference type="InterPro" id="IPR000524">
    <property type="entry name" value="Tscrpt_reg_HTH_GntR"/>
</dbReference>
<dbReference type="PRINTS" id="PR00035">
    <property type="entry name" value="HTHGNTR"/>
</dbReference>
<dbReference type="SMART" id="SM00895">
    <property type="entry name" value="FCD"/>
    <property type="match status" value="1"/>
</dbReference>
<protein>
    <submittedName>
        <fullName evidence="5">FadR/GntR family transcriptional regulator</fullName>
    </submittedName>
</protein>
<dbReference type="InterPro" id="IPR011711">
    <property type="entry name" value="GntR_C"/>
</dbReference>
<proteinExistence type="predicted"/>
<gene>
    <name evidence="5" type="ORF">ACFSUC_00985</name>
</gene>
<dbReference type="SUPFAM" id="SSF48008">
    <property type="entry name" value="GntR ligand-binding domain-like"/>
    <property type="match status" value="1"/>
</dbReference>
<keyword evidence="1" id="KW-0805">Transcription regulation</keyword>
<dbReference type="PANTHER" id="PTHR43537:SF5">
    <property type="entry name" value="UXU OPERON TRANSCRIPTIONAL REGULATOR"/>
    <property type="match status" value="1"/>
</dbReference>
<dbReference type="InterPro" id="IPR036390">
    <property type="entry name" value="WH_DNA-bd_sf"/>
</dbReference>
<keyword evidence="3" id="KW-0804">Transcription</keyword>
<dbReference type="Gene3D" id="1.10.10.10">
    <property type="entry name" value="Winged helix-like DNA-binding domain superfamily/Winged helix DNA-binding domain"/>
    <property type="match status" value="1"/>
</dbReference>
<dbReference type="Pfam" id="PF07729">
    <property type="entry name" value="FCD"/>
    <property type="match status" value="1"/>
</dbReference>
<feature type="domain" description="HTH gntR-type" evidence="4">
    <location>
        <begin position="4"/>
        <end position="72"/>
    </location>
</feature>
<dbReference type="Pfam" id="PF00392">
    <property type="entry name" value="GntR"/>
    <property type="match status" value="1"/>
</dbReference>
<name>A0ABW5R588_9BACL</name>
<dbReference type="CDD" id="cd07377">
    <property type="entry name" value="WHTH_GntR"/>
    <property type="match status" value="1"/>
</dbReference>
<keyword evidence="2" id="KW-0238">DNA-binding</keyword>
<evidence type="ECO:0000256" key="3">
    <source>
        <dbReference type="ARBA" id="ARBA00023163"/>
    </source>
</evidence>
<dbReference type="Proteomes" id="UP001597497">
    <property type="component" value="Unassembled WGS sequence"/>
</dbReference>
<evidence type="ECO:0000256" key="1">
    <source>
        <dbReference type="ARBA" id="ARBA00023015"/>
    </source>
</evidence>
<evidence type="ECO:0000313" key="6">
    <source>
        <dbReference type="Proteomes" id="UP001597497"/>
    </source>
</evidence>
<evidence type="ECO:0000256" key="2">
    <source>
        <dbReference type="ARBA" id="ARBA00023125"/>
    </source>
</evidence>
<reference evidence="6" key="1">
    <citation type="journal article" date="2019" name="Int. J. Syst. Evol. Microbiol.">
        <title>The Global Catalogue of Microorganisms (GCM) 10K type strain sequencing project: providing services to taxonomists for standard genome sequencing and annotation.</title>
        <authorList>
            <consortium name="The Broad Institute Genomics Platform"/>
            <consortium name="The Broad Institute Genome Sequencing Center for Infectious Disease"/>
            <person name="Wu L."/>
            <person name="Ma J."/>
        </authorList>
    </citation>
    <scope>NUCLEOTIDE SEQUENCE [LARGE SCALE GENOMIC DNA]</scope>
    <source>
        <strain evidence="6">KCTC 33676</strain>
    </source>
</reference>
<evidence type="ECO:0000259" key="4">
    <source>
        <dbReference type="PROSITE" id="PS50949"/>
    </source>
</evidence>
<dbReference type="SUPFAM" id="SSF46785">
    <property type="entry name" value="Winged helix' DNA-binding domain"/>
    <property type="match status" value="1"/>
</dbReference>